<dbReference type="Proteomes" id="UP001203512">
    <property type="component" value="Unassembled WGS sequence"/>
</dbReference>
<protein>
    <submittedName>
        <fullName evidence="2">Uncharacterized protein</fullName>
    </submittedName>
</protein>
<gene>
    <name evidence="2" type="ORF">MU848_01170</name>
</gene>
<evidence type="ECO:0000313" key="3">
    <source>
        <dbReference type="Proteomes" id="UP001203512"/>
    </source>
</evidence>
<keyword evidence="3" id="KW-1185">Reference proteome</keyword>
<dbReference type="RefSeq" id="WP_247229688.1">
    <property type="nucleotide sequence ID" value="NZ_JALKHS010000004.1"/>
</dbReference>
<evidence type="ECO:0000256" key="1">
    <source>
        <dbReference type="SAM" id="MobiDB-lite"/>
    </source>
</evidence>
<proteinExistence type="predicted"/>
<reference evidence="2 3" key="1">
    <citation type="submission" date="2022-04" db="EMBL/GenBank/DDBJ databases">
        <authorList>
            <person name="Huq M.A."/>
        </authorList>
    </citation>
    <scope>NUCLEOTIDE SEQUENCE [LARGE SCALE GENOMIC DNA]</scope>
    <source>
        <strain evidence="2 3">MAH-33</strain>
    </source>
</reference>
<sequence length="122" mass="13790">MTSMDHLRQSRNPVANEGMRRSADPLPRLLAQLIERAGEPASIERATSRPWASALFQGRRHVIALRMTGPDAKERRARFALGLEDAEWTLTRHFVADIKIDGGRSAADQEWIELSALTIEDW</sequence>
<dbReference type="EMBL" id="JALKHS010000004">
    <property type="protein sequence ID" value="MCK0530190.1"/>
    <property type="molecule type" value="Genomic_DNA"/>
</dbReference>
<comment type="caution">
    <text evidence="2">The sequence shown here is derived from an EMBL/GenBank/DDBJ whole genome shotgun (WGS) entry which is preliminary data.</text>
</comment>
<feature type="region of interest" description="Disordered" evidence="1">
    <location>
        <begin position="1"/>
        <end position="23"/>
    </location>
</feature>
<accession>A0ABT0DSV5</accession>
<name>A0ABT0DSV5_9SPHN</name>
<evidence type="ECO:0000313" key="2">
    <source>
        <dbReference type="EMBL" id="MCK0530190.1"/>
    </source>
</evidence>
<organism evidence="2 3">
    <name type="scientific">Sphingobium agri</name>
    <dbReference type="NCBI Taxonomy" id="2933566"/>
    <lineage>
        <taxon>Bacteria</taxon>
        <taxon>Pseudomonadati</taxon>
        <taxon>Pseudomonadota</taxon>
        <taxon>Alphaproteobacteria</taxon>
        <taxon>Sphingomonadales</taxon>
        <taxon>Sphingomonadaceae</taxon>
        <taxon>Sphingobium</taxon>
    </lineage>
</organism>